<dbReference type="Pfam" id="PF13575">
    <property type="entry name" value="DUF4135"/>
    <property type="match status" value="1"/>
</dbReference>
<evidence type="ECO:0000313" key="3">
    <source>
        <dbReference type="Proteomes" id="UP000217257"/>
    </source>
</evidence>
<sequence>MREEPPASLHVRVARLATRAVPEGSAVPGWERELALWLEEAEQVEDEAVMAWSATPEEAVLGPLLVAAGVALSRQLAHVEVRMLPSAHGALVGLLSRRLVATCAQVLAYERRAIEAVSGGPAPLDASTKGWLQRLEAYPVLAALLTRRMLDWRVHVLEMLSRLAVDSELLGRTLFHGAPVPSLSGVLGDLGDLHGGRSVAVLQFEGGLRAVYKPKDLRITREAQEFCAFLNERGLPLSLHVRAVLCREGYTWEEFVPAGPCESAAAAGRFYFRMGMLVRLLQLLEGRDFWLDNVVAAGEFPVLVDLEMVLQPRRRMSTEPLASRLAEERLHESVALLGILAASLVIAPGVPAEDVGALAPPRVFMSPLRRGHARWTHAAHAPMLAGEPVRAVDHLEALLEGYRAMHARLLASRQELLGAGSPLARMAGLPVRYIHRDTWSCHRLIQAGLAPALLGQQERREEAFSSLLRGARAHPEAEAECRAVRAEVDAMRWLDVPYFLCHVGGDALLGADGQLLQEDFFEGDALSRLRRRIRELDVFPLGRHEDLLRSTLAAGRHALPPSEPLWVEEEASPDWLAEAIGVGDTLLGEAISAGGALAWLGMTYQPLHDLWRLDVLPADVLTGSAGIALVLANLYRVSGLERFRAAALGALEPVRWAVAHPGSATAPLVETGAFRGIGAQLHALYRCGIVLDAPELQELARARLAALPLEALLARTSLDVVSGMTGLLLVLLASDEPGAARLVVEVLEQRLATDAAPPLWPGSRTLDGLPPLAEGLELCAGRVEKRLGSAPRWRRFAPGERDTPGALLTRLAVAREQERPDGSLRPRVLRALEEARAASSVAVQLDAIELALDAAQTWGDAALASRARRFGAALLARRHLRGRWFPERLEADAHHLSAIWGLSAVAHAFLRLHEPRLSSPRLITPVEGSAGGRREASP</sequence>
<dbReference type="InterPro" id="IPR025410">
    <property type="entry name" value="Lant_dehyd"/>
</dbReference>
<feature type="domain" description="Lantibiotic biosynthesis protein dehydration" evidence="1">
    <location>
        <begin position="138"/>
        <end position="500"/>
    </location>
</feature>
<dbReference type="SMART" id="SM01260">
    <property type="entry name" value="LANC_like"/>
    <property type="match status" value="1"/>
</dbReference>
<dbReference type="KEGG" id="cfus:CYFUS_000840"/>
<dbReference type="GO" id="GO:0031179">
    <property type="term" value="P:peptide modification"/>
    <property type="evidence" value="ECO:0007669"/>
    <property type="project" value="InterPro"/>
</dbReference>
<dbReference type="Proteomes" id="UP000217257">
    <property type="component" value="Chromosome"/>
</dbReference>
<protein>
    <recommendedName>
        <fullName evidence="1">Lantibiotic biosynthesis protein dehydration domain-containing protein</fullName>
    </recommendedName>
</protein>
<dbReference type="Gene3D" id="1.50.10.20">
    <property type="match status" value="1"/>
</dbReference>
<name>A0A250IW45_9BACT</name>
<evidence type="ECO:0000259" key="1">
    <source>
        <dbReference type="Pfam" id="PF13575"/>
    </source>
</evidence>
<reference evidence="2 3" key="1">
    <citation type="submission" date="2017-06" db="EMBL/GenBank/DDBJ databases">
        <title>Sequencing and comparative analysis of myxobacterial genomes.</title>
        <authorList>
            <person name="Rupp O."/>
            <person name="Goesmann A."/>
            <person name="Sogaard-Andersen L."/>
        </authorList>
    </citation>
    <scope>NUCLEOTIDE SEQUENCE [LARGE SCALE GENOMIC DNA]</scope>
    <source>
        <strain evidence="2 3">DSM 52655</strain>
    </source>
</reference>
<evidence type="ECO:0000313" key="2">
    <source>
        <dbReference type="EMBL" id="ATB35427.1"/>
    </source>
</evidence>
<dbReference type="AlphaFoldDB" id="A0A250IW45"/>
<proteinExistence type="predicted"/>
<accession>A0A250IW45</accession>
<dbReference type="RefSeq" id="WP_095984058.1">
    <property type="nucleotide sequence ID" value="NZ_CP022098.1"/>
</dbReference>
<organism evidence="2 3">
    <name type="scientific">Cystobacter fuscus</name>
    <dbReference type="NCBI Taxonomy" id="43"/>
    <lineage>
        <taxon>Bacteria</taxon>
        <taxon>Pseudomonadati</taxon>
        <taxon>Myxococcota</taxon>
        <taxon>Myxococcia</taxon>
        <taxon>Myxococcales</taxon>
        <taxon>Cystobacterineae</taxon>
        <taxon>Archangiaceae</taxon>
        <taxon>Cystobacter</taxon>
    </lineage>
</organism>
<dbReference type="SUPFAM" id="SSF158745">
    <property type="entry name" value="LanC-like"/>
    <property type="match status" value="1"/>
</dbReference>
<dbReference type="InterPro" id="IPR007822">
    <property type="entry name" value="LANC-like"/>
</dbReference>
<gene>
    <name evidence="2" type="ORF">CYFUS_000840</name>
</gene>
<dbReference type="Pfam" id="PF05147">
    <property type="entry name" value="LANC_like"/>
    <property type="match status" value="1"/>
</dbReference>
<dbReference type="EMBL" id="CP022098">
    <property type="protein sequence ID" value="ATB35427.1"/>
    <property type="molecule type" value="Genomic_DNA"/>
</dbReference>